<evidence type="ECO:0000259" key="10">
    <source>
        <dbReference type="PROSITE" id="PS01180"/>
    </source>
</evidence>
<feature type="domain" description="CUB" evidence="10">
    <location>
        <begin position="1755"/>
        <end position="1878"/>
    </location>
</feature>
<dbReference type="InterPro" id="IPR036055">
    <property type="entry name" value="LDL_receptor-like_sf"/>
</dbReference>
<feature type="domain" description="Peptidase S1" evidence="13">
    <location>
        <begin position="166"/>
        <end position="406"/>
    </location>
</feature>
<dbReference type="Gene3D" id="2.10.25.10">
    <property type="entry name" value="Laminin"/>
    <property type="match status" value="5"/>
</dbReference>
<dbReference type="EMBL" id="JAIZAY010000022">
    <property type="protein sequence ID" value="KAJ8020544.1"/>
    <property type="molecule type" value="Genomic_DNA"/>
</dbReference>
<accession>A0A9Q0YEU6</accession>
<dbReference type="GO" id="GO:0005886">
    <property type="term" value="C:plasma membrane"/>
    <property type="evidence" value="ECO:0007669"/>
    <property type="project" value="UniProtKB-SubCell"/>
</dbReference>
<dbReference type="Proteomes" id="UP001152320">
    <property type="component" value="Chromosome 22"/>
</dbReference>
<feature type="signal peptide" evidence="9">
    <location>
        <begin position="1"/>
        <end position="25"/>
    </location>
</feature>
<feature type="disulfide bond" evidence="7">
    <location>
        <begin position="433"/>
        <end position="494"/>
    </location>
</feature>
<dbReference type="InterPro" id="IPR036790">
    <property type="entry name" value="Frizzled_dom_sf"/>
</dbReference>
<evidence type="ECO:0000259" key="13">
    <source>
        <dbReference type="PROSITE" id="PS50240"/>
    </source>
</evidence>
<evidence type="ECO:0000256" key="7">
    <source>
        <dbReference type="PROSITE-ProRule" id="PRU00090"/>
    </source>
</evidence>
<feature type="domain" description="CUB" evidence="10">
    <location>
        <begin position="1473"/>
        <end position="1587"/>
    </location>
</feature>
<dbReference type="SMART" id="SM00042">
    <property type="entry name" value="CUB"/>
    <property type="match status" value="14"/>
</dbReference>
<dbReference type="Gene3D" id="2.40.10.10">
    <property type="entry name" value="Trypsin-like serine proteases"/>
    <property type="match status" value="1"/>
</dbReference>
<dbReference type="GO" id="GO:0005509">
    <property type="term" value="F:calcium ion binding"/>
    <property type="evidence" value="ECO:0007669"/>
    <property type="project" value="InterPro"/>
</dbReference>
<gene>
    <name evidence="14" type="ORF">HOLleu_40160</name>
</gene>
<feature type="domain" description="CUB" evidence="10">
    <location>
        <begin position="700"/>
        <end position="809"/>
    </location>
</feature>
<dbReference type="SUPFAM" id="SSF57424">
    <property type="entry name" value="LDL receptor-like module"/>
    <property type="match status" value="4"/>
</dbReference>
<feature type="disulfide bond" evidence="7">
    <location>
        <begin position="441"/>
        <end position="487"/>
    </location>
</feature>
<dbReference type="InterPro" id="IPR000742">
    <property type="entry name" value="EGF"/>
</dbReference>
<feature type="disulfide bond" evidence="8">
    <location>
        <begin position="827"/>
        <end position="845"/>
    </location>
</feature>
<evidence type="ECO:0000313" key="15">
    <source>
        <dbReference type="Proteomes" id="UP001152320"/>
    </source>
</evidence>
<keyword evidence="9" id="KW-0732">Signal</keyword>
<dbReference type="GO" id="GO:0006508">
    <property type="term" value="P:proteolysis"/>
    <property type="evidence" value="ECO:0007669"/>
    <property type="project" value="InterPro"/>
</dbReference>
<dbReference type="PRINTS" id="PR00261">
    <property type="entry name" value="LDLRECEPTOR"/>
</dbReference>
<feature type="domain" description="EGF-like" evidence="11">
    <location>
        <begin position="2212"/>
        <end position="2246"/>
    </location>
</feature>
<feature type="disulfide bond" evidence="6">
    <location>
        <begin position="2753"/>
        <end position="2762"/>
    </location>
</feature>
<organism evidence="14 15">
    <name type="scientific">Holothuria leucospilota</name>
    <name type="common">Black long sea cucumber</name>
    <name type="synonym">Mertensiothuria leucospilota</name>
    <dbReference type="NCBI Taxonomy" id="206669"/>
    <lineage>
        <taxon>Eukaryota</taxon>
        <taxon>Metazoa</taxon>
        <taxon>Echinodermata</taxon>
        <taxon>Eleutherozoa</taxon>
        <taxon>Echinozoa</taxon>
        <taxon>Holothuroidea</taxon>
        <taxon>Aspidochirotacea</taxon>
        <taxon>Aspidochirotida</taxon>
        <taxon>Holothuriidae</taxon>
        <taxon>Holothuria</taxon>
    </lineage>
</organism>
<feature type="disulfide bond" evidence="6">
    <location>
        <begin position="134"/>
        <end position="143"/>
    </location>
</feature>
<name>A0A9Q0YEU6_HOLLE</name>
<evidence type="ECO:0000256" key="3">
    <source>
        <dbReference type="ARBA" id="ARBA00022737"/>
    </source>
</evidence>
<comment type="caution">
    <text evidence="14">The sequence shown here is derived from an EMBL/GenBank/DDBJ whole genome shotgun (WGS) entry which is preliminary data.</text>
</comment>
<dbReference type="CDD" id="cd00112">
    <property type="entry name" value="LDLa"/>
    <property type="match status" value="3"/>
</dbReference>
<dbReference type="CDD" id="cd00041">
    <property type="entry name" value="CUB"/>
    <property type="match status" value="12"/>
</dbReference>
<comment type="caution">
    <text evidence="6">Lacks conserved residue(s) required for the propagation of feature annotation.</text>
</comment>
<dbReference type="SUPFAM" id="SSF49854">
    <property type="entry name" value="Spermadhesin, CUB domain"/>
    <property type="match status" value="14"/>
</dbReference>
<feature type="domain" description="CUB" evidence="10">
    <location>
        <begin position="2469"/>
        <end position="2579"/>
    </location>
</feature>
<evidence type="ECO:0000259" key="11">
    <source>
        <dbReference type="PROSITE" id="PS50026"/>
    </source>
</evidence>
<dbReference type="InterPro" id="IPR002172">
    <property type="entry name" value="LDrepeatLR_classA_rpt"/>
</dbReference>
<dbReference type="PROSITE" id="PS01180">
    <property type="entry name" value="CUB"/>
    <property type="match status" value="13"/>
</dbReference>
<dbReference type="OrthoDB" id="5565075at2759"/>
<feature type="domain" description="CUB" evidence="10">
    <location>
        <begin position="1033"/>
        <end position="1142"/>
    </location>
</feature>
<dbReference type="InterPro" id="IPR023415">
    <property type="entry name" value="LDLR_class-A_CS"/>
</dbReference>
<dbReference type="Gene3D" id="1.10.2000.10">
    <property type="entry name" value="Frizzled cysteine-rich domain"/>
    <property type="match status" value="1"/>
</dbReference>
<dbReference type="Gene3D" id="2.60.120.290">
    <property type="entry name" value="Spermadhesin, CUB domain"/>
    <property type="match status" value="14"/>
</dbReference>
<dbReference type="SMART" id="SM00192">
    <property type="entry name" value="LDLa"/>
    <property type="match status" value="9"/>
</dbReference>
<keyword evidence="4" id="KW-0735">Signal-anchor</keyword>
<keyword evidence="4" id="KW-0812">Transmembrane</keyword>
<dbReference type="Gene3D" id="4.10.400.10">
    <property type="entry name" value="Low-density Lipoprotein Receptor"/>
    <property type="match status" value="3"/>
</dbReference>
<feature type="domain" description="CUB" evidence="10">
    <location>
        <begin position="1180"/>
        <end position="1290"/>
    </location>
</feature>
<feature type="domain" description="EGF-like" evidence="11">
    <location>
        <begin position="66"/>
        <end position="105"/>
    </location>
</feature>
<evidence type="ECO:0000256" key="2">
    <source>
        <dbReference type="ARBA" id="ARBA00022659"/>
    </source>
</evidence>
<dbReference type="InterPro" id="IPR035914">
    <property type="entry name" value="Sperma_CUB_dom_sf"/>
</dbReference>
<feature type="domain" description="FZ" evidence="12">
    <location>
        <begin position="428"/>
        <end position="516"/>
    </location>
</feature>
<dbReference type="InterPro" id="IPR001881">
    <property type="entry name" value="EGF-like_Ca-bd_dom"/>
</dbReference>
<dbReference type="PANTHER" id="PTHR24251:SF30">
    <property type="entry name" value="MEMBRANE FRIZZLED-RELATED PROTEIN"/>
    <property type="match status" value="1"/>
</dbReference>
<dbReference type="GO" id="GO:0004252">
    <property type="term" value="F:serine-type endopeptidase activity"/>
    <property type="evidence" value="ECO:0007669"/>
    <property type="project" value="InterPro"/>
</dbReference>
<dbReference type="InterPro" id="IPR043504">
    <property type="entry name" value="Peptidase_S1_PA_chymotrypsin"/>
</dbReference>
<dbReference type="SMART" id="SM00179">
    <property type="entry name" value="EGF_CA"/>
    <property type="match status" value="3"/>
</dbReference>
<evidence type="ECO:0000256" key="1">
    <source>
        <dbReference type="ARBA" id="ARBA00004401"/>
    </source>
</evidence>
<feature type="domain" description="CUB" evidence="10">
    <location>
        <begin position="886"/>
        <end position="998"/>
    </location>
</feature>
<proteinExistence type="predicted"/>
<feature type="disulfide bond" evidence="6">
    <location>
        <begin position="95"/>
        <end position="104"/>
    </location>
</feature>
<dbReference type="PROSITE" id="PS50038">
    <property type="entry name" value="FZ"/>
    <property type="match status" value="1"/>
</dbReference>
<dbReference type="PROSITE" id="PS50068">
    <property type="entry name" value="LDLRA_2"/>
    <property type="match status" value="2"/>
</dbReference>
<keyword evidence="2" id="KW-0768">Sushi</keyword>
<feature type="domain" description="CUB" evidence="10">
    <location>
        <begin position="2323"/>
        <end position="2433"/>
    </location>
</feature>
<dbReference type="CDD" id="cd00054">
    <property type="entry name" value="EGF_CA"/>
    <property type="match status" value="2"/>
</dbReference>
<evidence type="ECO:0000256" key="9">
    <source>
        <dbReference type="SAM" id="SignalP"/>
    </source>
</evidence>
<dbReference type="InterPro" id="IPR020067">
    <property type="entry name" value="Frizzled_dom"/>
</dbReference>
<comment type="subcellular location">
    <subcellularLocation>
        <location evidence="1">Cell membrane</location>
        <topology evidence="1">Single-pass type II membrane protein</topology>
    </subcellularLocation>
</comment>
<dbReference type="PROSITE" id="PS50240">
    <property type="entry name" value="TRYPSIN_DOM"/>
    <property type="match status" value="1"/>
</dbReference>
<dbReference type="SUPFAM" id="SSF57196">
    <property type="entry name" value="EGF/Laminin"/>
    <property type="match status" value="5"/>
</dbReference>
<dbReference type="SMART" id="SM00181">
    <property type="entry name" value="EGF"/>
    <property type="match status" value="6"/>
</dbReference>
<feature type="disulfide bond" evidence="8">
    <location>
        <begin position="839"/>
        <end position="854"/>
    </location>
</feature>
<feature type="domain" description="EGF-like" evidence="11">
    <location>
        <begin position="2726"/>
        <end position="2763"/>
    </location>
</feature>
<dbReference type="InterPro" id="IPR000859">
    <property type="entry name" value="CUB_dom"/>
</dbReference>
<feature type="domain" description="EGF-like" evidence="11">
    <location>
        <begin position="106"/>
        <end position="144"/>
    </location>
</feature>
<feature type="domain" description="CUB" evidence="10">
    <location>
        <begin position="2615"/>
        <end position="2725"/>
    </location>
</feature>
<evidence type="ECO:0000259" key="12">
    <source>
        <dbReference type="PROSITE" id="PS50038"/>
    </source>
</evidence>
<feature type="domain" description="EGF-like" evidence="11">
    <location>
        <begin position="28"/>
        <end position="65"/>
    </location>
</feature>
<keyword evidence="6" id="KW-0245">EGF-like domain</keyword>
<feature type="disulfide bond" evidence="8">
    <location>
        <begin position="685"/>
        <end position="700"/>
    </location>
</feature>
<evidence type="ECO:0000256" key="5">
    <source>
        <dbReference type="ARBA" id="ARBA00023157"/>
    </source>
</evidence>
<keyword evidence="3" id="KW-0677">Repeat</keyword>
<feature type="domain" description="CUB" evidence="10">
    <location>
        <begin position="546"/>
        <end position="660"/>
    </location>
</feature>
<protein>
    <submittedName>
        <fullName evidence="14">CUB and sushi domain-containing protein 1</fullName>
    </submittedName>
</protein>
<dbReference type="SUPFAM" id="SSF50494">
    <property type="entry name" value="Trypsin-like serine proteases"/>
    <property type="match status" value="1"/>
</dbReference>
<dbReference type="Pfam" id="PF00089">
    <property type="entry name" value="Trypsin"/>
    <property type="match status" value="1"/>
</dbReference>
<feature type="disulfide bond" evidence="6">
    <location>
        <begin position="115"/>
        <end position="132"/>
    </location>
</feature>
<dbReference type="PROSITE" id="PS01186">
    <property type="entry name" value="EGF_2"/>
    <property type="match status" value="2"/>
</dbReference>
<feature type="domain" description="CUB" evidence="10">
    <location>
        <begin position="1912"/>
        <end position="2022"/>
    </location>
</feature>
<keyword evidence="15" id="KW-1185">Reference proteome</keyword>
<feature type="domain" description="CUB" evidence="10">
    <location>
        <begin position="1612"/>
        <end position="1730"/>
    </location>
</feature>
<dbReference type="SMART" id="SM00020">
    <property type="entry name" value="Tryp_SPc"/>
    <property type="match status" value="1"/>
</dbReference>
<feature type="disulfide bond" evidence="6">
    <location>
        <begin position="2236"/>
        <end position="2245"/>
    </location>
</feature>
<dbReference type="Pfam" id="PF00008">
    <property type="entry name" value="EGF"/>
    <property type="match status" value="1"/>
</dbReference>
<dbReference type="SUPFAM" id="SSF63501">
    <property type="entry name" value="Frizzled cysteine-rich domain"/>
    <property type="match status" value="1"/>
</dbReference>
<dbReference type="PROSITE" id="PS50026">
    <property type="entry name" value="EGF_3"/>
    <property type="match status" value="5"/>
</dbReference>
<evidence type="ECO:0000256" key="8">
    <source>
        <dbReference type="PROSITE-ProRule" id="PRU00124"/>
    </source>
</evidence>
<keyword evidence="5 6" id="KW-1015">Disulfide bond</keyword>
<evidence type="ECO:0000256" key="6">
    <source>
        <dbReference type="PROSITE-ProRule" id="PRU00076"/>
    </source>
</evidence>
<feature type="disulfide bond" evidence="6">
    <location>
        <begin position="55"/>
        <end position="64"/>
    </location>
</feature>
<dbReference type="PANTHER" id="PTHR24251">
    <property type="entry name" value="OVOCHYMASE-RELATED"/>
    <property type="match status" value="1"/>
</dbReference>
<feature type="domain" description="CUB" evidence="10">
    <location>
        <begin position="1317"/>
        <end position="1438"/>
    </location>
</feature>
<sequence length="2880" mass="316888">MKLFNFSILVFLGFMHSLFPANVQGQFLQGICEDDTCQNGGSCLDFFNIFYICLCQSDYIGDNCETLSPCRLNPCENGGTCEENEEDILTRTCFCLENTGGENCEIVYPCASSPCLNGGTCSNTEDLLDFTCECPSTHMGSYCQFGAINLEGVCGTTPAAPPLPRFFGGTEAGLGSWPWQGYIQFARGINFGVTLISDQWAITSAGNTEYLSTITAIDEVVFGDVFQGMGEGESEYRQVAIVESVYTYPGLNYFTFDGDAQLLKFVEPLEITDYVRPICLPSSDVNEVEDYDVCWVAGWGLNEDGEINTSLEQARTYVIGYENCSEIFRDFGAANLATENMICTAIPDEGVGPCVGDGGNAVSCARNGVWEVAGIISFGFACGDPEFPQGSWRTASFLDFIETTISNFGGNIDRYAAYAGYQGYDYSASGEFCEPIELEGCEDLPYSMTYKTSQISFENLIYAGLDIANPDSDGGYCDAEELKLLLCALSLSECRGDFEPSMVICKEYCERLRYKCNLSNFTRMCDNLPYGLYGQMWCTQGEDLSCGDTYLSVNESESVHIDSPGFPKPYPSIRRCFWHAAAPEGYVLQVKFDFLEIDTDADFLSIGEGDPYDLTTTSLRVDGNTAPPIWTSEGNSVWVQFQTTDDPAEGSGFGLYFTAVPAGGRECNETDIFCDDTCYPYHIACDFINDCVDGTDEEGCNEINVPPDGIFFQSPFYPAPGYPPNLNYTWTITAPPDHLVGLGISSLDLEEGADFLKISDCEDDWTLAVLTGYMTTIRVLPFYPTLCLRFTTDDYDTMNSGFVAFAYAINTTAAAEDVCDENYEYDCGDGICLSLNVECDGIEQCSNGADESMCPPTVCYDGTPIPYGEACNLAWFCEYGEDELPCPRKKLGEKFYITTPKNPYIFTEYQANASQLWTIAAEEGLSLAISYPYFFLEAHYDFWILGIGNEPDEAFVTNVYTGFLNPGPMLRDSNEMFVHFTSDGSKNSGGVTMKVTVVDRADLLFCEKGNFVHESQICNGFWDCLDGRDEQDCEPIKRLEHVDFAVPGWPIQYPNNAEYKWTYTAPEGMRIYVDLPFFYTEENYDFLRVGSGTSCEEDYFREESGTLRYDFRVLTENETVCLYFTSDYSVAFQGIYGGLTAVNESDYFFCPEDGQEVIFVTRICDFQWHCPVSGQDEQDCPTLPLGYVAQLDSPGYPSYYPQNLSITYSSSTEEGYLPMISFTEFDLEEGRDFLTFGCGYDPFNESSIVAVFTGDEIPEDQIFNCTALWIRFESDGEGLNRGYSGSITIVDPTAGPEDCFLPPETPPEKVCDLLYLCDALTDYFEVECTFISEGAVSVSSPNYPENYNDSTRIFSVFVVPMGYRVGLTITDLALEPYFDYLSIGSELDTTSEEYLEQLTGNALELPLMLTSPENILFLQFETDDAVTDRGYYGSVMPVPEEELVVCNGGQVVSSDEICNYEWYCDDGSDERDCDGAPIGAQGELYLPGYPEGEDYENNLNITWTFVGEPGSRFVVTVDMLDLEDGYDFLRIGYGFTPSNDSTLAMLTGGMENLPDEPLQTPSNELWVTFTSDDSFNFKGFFANIFVVGDDIDVCRPPPDARPALVCELLSQCDEFEADLNCQLLSEEVSISSPNYPYTYNDSVTIASVFVAPRGYRVVVNITDFAVEAFFDYLTIKSMVAPDAEDFLERLTGNELELPITVVSPGQTLLLKFETDDAIGDRGYYGTVGLIPEDEFLICDESIVPPEEICNYEWFCSDGLDEADCVPVPAGSGGPITSPGYSMGEDYPNNQNLTWSFRSEPGSFFVVNVTDLDVEESFDFLVIGYGNMPSRGTTIARLTGSLENLAETVFETPGNALWVRLMSDDSFNGRGFYLNIVVEEDLGFNCSDGSMVSGSALCNYRWDCPYGADEEDCDVLQENEYALIYTPEYPDDYPSNANISWVIQAEEGLVLLANFTDFRTEGQFDVVTVGNGPVPCVEGTVIARFSGFNIPRDVFSDGNAMWLMFTSDAGVNFSGFLANISAVSADDFNTCYDGSLIPPSEICNYHWWCESGVDERGYDITCPTVGLATRTNFSSPEFPYLFPDDTNVTWTFIADPDIQFNVTIPTFDATNGSLTIGTGLDPTDADSVVLTLSGYTLEETNVAIPGNEMWARFVGPYAGLGFIAHVVTLLPGQGDVLCGEFPCYNDGNCTFGDDYYQDGFCICPSFFTGRYCEMHFCDFDSCLNGGTCDGVDIYCICPDGYVGDFCEFDNRLCEENNPCPTGSECVPQYDGLAYCLCSDGNLYEPSVGCPDDPGTTCLDGSTVDASALCNYRWDCPYGADEEDCDVLQESQYALIYTPDYPDDYPSNANISWVIQAEEGLVLLASFTDFQTEDEYDVVTVGNGPVPCIEGTVIARFSGLNIPRDVFSDRNAMWVTFTSNGEENYPGFFANISTVNADDLPTTCSDGSVIGASALCNYRWDCPYGIDEEDCDVLQEGQYALIHTPDYPDDYPSNANISWVIQAEEGLVLLASFTDFQTEDEYDVVTVGNGPVPCIEGTVIARFSGLNIPRDVFSDRNAMWVTFTSNGEENYPGFLATISTVNADDLPTNCSDGSVIGATALCNYRWDCPDGTDEEDCDVLQEGQSALIYTPDYPDDYPSNANISWVIQAEEGLVLLASFTDFQTEDDYDVVTVGNGPVPCVEGTVIARFSGFNIPANVLSDGNAMWVMFTSNGEVNYPGFMATISAINADECASDTCFNGGTCSVDDSGSRVCACPEGYGGLYCESTTELVTGSCTEYLPYNVSLAVPVFSLTPSGSFLLKNRAASIIIQSCPEVNLQRAVCAVLYPPADRAAYPYGPCAGACTSFGMCPNIGALIDLQGECSEVADYTVMVDGHPGLCSRA</sequence>
<reference evidence="14" key="1">
    <citation type="submission" date="2021-10" db="EMBL/GenBank/DDBJ databases">
        <title>Tropical sea cucumber genome reveals ecological adaptation and Cuvierian tubules defense mechanism.</title>
        <authorList>
            <person name="Chen T."/>
        </authorList>
    </citation>
    <scope>NUCLEOTIDE SEQUENCE</scope>
    <source>
        <strain evidence="14">Nanhai2018</strain>
        <tissue evidence="14">Muscle</tissue>
    </source>
</reference>
<dbReference type="InterPro" id="IPR001254">
    <property type="entry name" value="Trypsin_dom"/>
</dbReference>
<dbReference type="Pfam" id="PF00431">
    <property type="entry name" value="CUB"/>
    <property type="match status" value="12"/>
</dbReference>
<dbReference type="PROSITE" id="PS00022">
    <property type="entry name" value="EGF_1"/>
    <property type="match status" value="5"/>
</dbReference>
<feature type="chain" id="PRO_5040310365" evidence="9">
    <location>
        <begin position="26"/>
        <end position="2880"/>
    </location>
</feature>
<dbReference type="InterPro" id="IPR009003">
    <property type="entry name" value="Peptidase_S1_PA"/>
</dbReference>
<evidence type="ECO:0000313" key="14">
    <source>
        <dbReference type="EMBL" id="KAJ8020544.1"/>
    </source>
</evidence>
<dbReference type="PROSITE" id="PS01209">
    <property type="entry name" value="LDLRA_1"/>
    <property type="match status" value="1"/>
</dbReference>
<dbReference type="CDD" id="cd00190">
    <property type="entry name" value="Tryp_SPc"/>
    <property type="match status" value="1"/>
</dbReference>
<evidence type="ECO:0000256" key="4">
    <source>
        <dbReference type="ARBA" id="ARBA00022968"/>
    </source>
</evidence>